<dbReference type="PROSITE" id="PS00615">
    <property type="entry name" value="C_TYPE_LECTIN_1"/>
    <property type="match status" value="1"/>
</dbReference>
<dbReference type="PANTHER" id="PTHR22803">
    <property type="entry name" value="MANNOSE, PHOSPHOLIPASE, LECTIN RECEPTOR RELATED"/>
    <property type="match status" value="1"/>
</dbReference>
<dbReference type="InterPro" id="IPR016187">
    <property type="entry name" value="CTDL_fold"/>
</dbReference>
<keyword evidence="1" id="KW-1015">Disulfide bond</keyword>
<dbReference type="SUPFAM" id="SSF56436">
    <property type="entry name" value="C-type lectin-like"/>
    <property type="match status" value="1"/>
</dbReference>
<dbReference type="EMBL" id="VIIS01001934">
    <property type="protein sequence ID" value="KAF0290722.1"/>
    <property type="molecule type" value="Genomic_DNA"/>
</dbReference>
<gene>
    <name evidence="3" type="primary">MBL</name>
    <name evidence="3" type="ORF">FJT64_011108</name>
</gene>
<dbReference type="InterPro" id="IPR016186">
    <property type="entry name" value="C-type_lectin-like/link_sf"/>
</dbReference>
<evidence type="ECO:0000313" key="4">
    <source>
        <dbReference type="Proteomes" id="UP000440578"/>
    </source>
</evidence>
<dbReference type="Gene3D" id="3.10.100.10">
    <property type="entry name" value="Mannose-Binding Protein A, subunit A"/>
    <property type="match status" value="1"/>
</dbReference>
<dbReference type="InterPro" id="IPR001304">
    <property type="entry name" value="C-type_lectin-like"/>
</dbReference>
<proteinExistence type="predicted"/>
<evidence type="ECO:0000259" key="2">
    <source>
        <dbReference type="PROSITE" id="PS50041"/>
    </source>
</evidence>
<protein>
    <submittedName>
        <fullName evidence="3">Mannose-binding protein</fullName>
    </submittedName>
</protein>
<evidence type="ECO:0000256" key="1">
    <source>
        <dbReference type="ARBA" id="ARBA00023157"/>
    </source>
</evidence>
<dbReference type="CDD" id="cd00037">
    <property type="entry name" value="CLECT"/>
    <property type="match status" value="1"/>
</dbReference>
<reference evidence="3 4" key="1">
    <citation type="submission" date="2019-07" db="EMBL/GenBank/DDBJ databases">
        <title>Draft genome assembly of a fouling barnacle, Amphibalanus amphitrite (Darwin, 1854): The first reference genome for Thecostraca.</title>
        <authorList>
            <person name="Kim W."/>
        </authorList>
    </citation>
    <scope>NUCLEOTIDE SEQUENCE [LARGE SCALE GENOMIC DNA]</scope>
    <source>
        <strain evidence="3">SNU_AA5</strain>
        <tissue evidence="3">Soma without cirri and trophi</tissue>
    </source>
</reference>
<dbReference type="SMART" id="SM00034">
    <property type="entry name" value="CLECT"/>
    <property type="match status" value="1"/>
</dbReference>
<dbReference type="AlphaFoldDB" id="A0A6A4VJQ3"/>
<name>A0A6A4VJQ3_AMPAM</name>
<organism evidence="3 4">
    <name type="scientific">Amphibalanus amphitrite</name>
    <name type="common">Striped barnacle</name>
    <name type="synonym">Balanus amphitrite</name>
    <dbReference type="NCBI Taxonomy" id="1232801"/>
    <lineage>
        <taxon>Eukaryota</taxon>
        <taxon>Metazoa</taxon>
        <taxon>Ecdysozoa</taxon>
        <taxon>Arthropoda</taxon>
        <taxon>Crustacea</taxon>
        <taxon>Multicrustacea</taxon>
        <taxon>Cirripedia</taxon>
        <taxon>Thoracica</taxon>
        <taxon>Thoracicalcarea</taxon>
        <taxon>Balanomorpha</taxon>
        <taxon>Balanoidea</taxon>
        <taxon>Balanidae</taxon>
        <taxon>Amphibalaninae</taxon>
        <taxon>Amphibalanus</taxon>
    </lineage>
</organism>
<feature type="domain" description="C-type lectin" evidence="2">
    <location>
        <begin position="10"/>
        <end position="124"/>
    </location>
</feature>
<evidence type="ECO:0000313" key="3">
    <source>
        <dbReference type="EMBL" id="KAF0290722.1"/>
    </source>
</evidence>
<dbReference type="InterPro" id="IPR018378">
    <property type="entry name" value="C-type_lectin_CS"/>
</dbReference>
<dbReference type="Proteomes" id="UP000440578">
    <property type="component" value="Unassembled WGS sequence"/>
</dbReference>
<dbReference type="PROSITE" id="PS50041">
    <property type="entry name" value="C_TYPE_LECTIN_2"/>
    <property type="match status" value="1"/>
</dbReference>
<dbReference type="Pfam" id="PF00059">
    <property type="entry name" value="Lectin_C"/>
    <property type="match status" value="1"/>
</dbReference>
<dbReference type="InterPro" id="IPR050111">
    <property type="entry name" value="C-type_lectin/snaclec_domain"/>
</dbReference>
<keyword evidence="4" id="KW-1185">Reference proteome</keyword>
<dbReference type="OrthoDB" id="6133475at2759"/>
<comment type="caution">
    <text evidence="3">The sequence shown here is derived from an EMBL/GenBank/DDBJ whole genome shotgun (WGS) entry which is preliminary data.</text>
</comment>
<accession>A0A6A4VJQ3</accession>
<sequence length="131" mass="14772">MLIPDWLALTDGECFLPLVPPFSSMDADEAVQTCHFFGADVTLPEVLSAPSQERVHLLTGGNSAWLGLRRANSSSPWLWQGGRPANYTHWRDGQPYDTNGRDCVAMDRDGYWSNVDCNSYNYFVICYYKLA</sequence>